<dbReference type="GO" id="GO:0005886">
    <property type="term" value="C:plasma membrane"/>
    <property type="evidence" value="ECO:0007669"/>
    <property type="project" value="UniProtKB-SubCell"/>
</dbReference>
<dbReference type="InterPro" id="IPR035681">
    <property type="entry name" value="ComA-like_MBL"/>
</dbReference>
<evidence type="ECO:0000259" key="7">
    <source>
        <dbReference type="SMART" id="SM00849"/>
    </source>
</evidence>
<comment type="subcellular location">
    <subcellularLocation>
        <location evidence="1">Cell membrane</location>
        <topology evidence="1">Multi-pass membrane protein</topology>
    </subcellularLocation>
</comment>
<keyword evidence="5 6" id="KW-0472">Membrane</keyword>
<dbReference type="Proteomes" id="UP000642180">
    <property type="component" value="Unassembled WGS sequence"/>
</dbReference>
<sequence>MRSAIIGLVFGAWLLQQQAKLPSLPLFVFLSVILVTLVTLVWRKRWTRARLFFLTAAGCCFGFLWATLFAHFYLSTELPKEWEGRDVTVIGTVDSLPSHFERGVRFNFVIEQALPVDGIVPELPKIAALSWYSAFSAEELQRVGAVQAGERWQLTVRLRRPHGNANPYGFDYERWLLEKNVRATGYVRPDQRLELKNQRVTNFVPTFGHTVERSRGWLRERIQHALEGQPYAGVIVALVMGDQRAISQSDWTIFNKTGISHLVSISGLHITMIAALVAELVLVLWRQSFFTNLQLPLLLPAQKAAAIAGALSAFIYVLLAGSGVPAQRTLCMLLVVALAMWFGRLANVSHVLCLALAAVVIMDPWAVLAPGFWLSFGAVAVILYASVGRAQLGGQMEKPHWRIVLEAAIRTQYAVTLALVPLTILMFAQASLISPVANAIAIPLVSFLVTPLSLIGSVLPMPLGGWCLWLAHFLIAQLAWLLGWLSELSWSVWLAPVPAWWMFVLAVIGTIWLLAPRGWPLRYIGLFFWLPLVLHAPERPRDGEMWVTAFDVGQGMALLIETEHHRLLYDTGPVYSPESDGGNRVVLPYLKARGIHRLNGVVVTHSDTDHSGGALSIFKEIDVGWTTTSLSGDHPVVMQAPAHRPCVAGQSWDWDSVRFEMLHPTQAIHDSDRWKPNARSCVLKITRGQQSLLLPGDIEAAQESELVRNFGSDLRADVLLAPHHGSGTSSTWPFLRSVDPQFALFQVGYRNRYRHPKQEIYDRYGEQGVTRLRNDVSGAISVRFGTSVTVTEYRKEHARYWYGR</sequence>
<dbReference type="NCBIfam" id="TIGR00361">
    <property type="entry name" value="ComEC_Rec2"/>
    <property type="match status" value="1"/>
</dbReference>
<feature type="transmembrane region" description="Helical" evidence="6">
    <location>
        <begin position="24"/>
        <end position="42"/>
    </location>
</feature>
<organism evidence="8 9">
    <name type="scientific">Oxalicibacterium faecigallinarum</name>
    <dbReference type="NCBI Taxonomy" id="573741"/>
    <lineage>
        <taxon>Bacteria</taxon>
        <taxon>Pseudomonadati</taxon>
        <taxon>Pseudomonadota</taxon>
        <taxon>Betaproteobacteria</taxon>
        <taxon>Burkholderiales</taxon>
        <taxon>Oxalobacteraceae</taxon>
        <taxon>Oxalicibacterium</taxon>
    </lineage>
</organism>
<dbReference type="CDD" id="cd07731">
    <property type="entry name" value="ComA-like_MBL-fold"/>
    <property type="match status" value="1"/>
</dbReference>
<comment type="caution">
    <text evidence="8">The sequence shown here is derived from an EMBL/GenBank/DDBJ whole genome shotgun (WGS) entry which is preliminary data.</text>
</comment>
<dbReference type="PANTHER" id="PTHR30619:SF1">
    <property type="entry name" value="RECOMBINATION PROTEIN 2"/>
    <property type="match status" value="1"/>
</dbReference>
<dbReference type="RefSeq" id="WP_188380211.1">
    <property type="nucleotide sequence ID" value="NZ_BMDI01000001.1"/>
</dbReference>
<feature type="transmembrane region" description="Helical" evidence="6">
    <location>
        <begin position="439"/>
        <end position="459"/>
    </location>
</feature>
<dbReference type="InterPro" id="IPR036866">
    <property type="entry name" value="RibonucZ/Hydroxyglut_hydro"/>
</dbReference>
<dbReference type="InterPro" id="IPR001279">
    <property type="entry name" value="Metallo-B-lactamas"/>
</dbReference>
<evidence type="ECO:0000256" key="2">
    <source>
        <dbReference type="ARBA" id="ARBA00022475"/>
    </source>
</evidence>
<dbReference type="InterPro" id="IPR004477">
    <property type="entry name" value="ComEC_N"/>
</dbReference>
<evidence type="ECO:0000256" key="6">
    <source>
        <dbReference type="SAM" id="Phobius"/>
    </source>
</evidence>
<feature type="transmembrane region" description="Helical" evidence="6">
    <location>
        <begin position="497"/>
        <end position="515"/>
    </location>
</feature>
<feature type="transmembrane region" description="Helical" evidence="6">
    <location>
        <begin position="297"/>
        <end position="319"/>
    </location>
</feature>
<dbReference type="Pfam" id="PF03772">
    <property type="entry name" value="Competence"/>
    <property type="match status" value="1"/>
</dbReference>
<evidence type="ECO:0000313" key="8">
    <source>
        <dbReference type="EMBL" id="GGI17746.1"/>
    </source>
</evidence>
<evidence type="ECO:0000256" key="1">
    <source>
        <dbReference type="ARBA" id="ARBA00004651"/>
    </source>
</evidence>
<dbReference type="SUPFAM" id="SSF56281">
    <property type="entry name" value="Metallo-hydrolase/oxidoreductase"/>
    <property type="match status" value="1"/>
</dbReference>
<dbReference type="Gene3D" id="3.60.15.10">
    <property type="entry name" value="Ribonuclease Z/Hydroxyacylglutathione hydrolase-like"/>
    <property type="match status" value="1"/>
</dbReference>
<accession>A0A8J3F2I0</accession>
<dbReference type="GO" id="GO:0030420">
    <property type="term" value="P:establishment of competence for transformation"/>
    <property type="evidence" value="ECO:0007669"/>
    <property type="project" value="InterPro"/>
</dbReference>
<dbReference type="NCBIfam" id="TIGR00360">
    <property type="entry name" value="ComEC_N-term"/>
    <property type="match status" value="1"/>
</dbReference>
<protein>
    <submittedName>
        <fullName evidence="8">DNA internalization-related competence protein ComEC/Rec2</fullName>
    </submittedName>
</protein>
<name>A0A8J3F2I0_9BURK</name>
<dbReference type="PANTHER" id="PTHR30619">
    <property type="entry name" value="DNA INTERNALIZATION/COMPETENCE PROTEIN COMEC/REC2"/>
    <property type="match status" value="1"/>
</dbReference>
<dbReference type="Pfam" id="PF13567">
    <property type="entry name" value="DUF4131"/>
    <property type="match status" value="1"/>
</dbReference>
<evidence type="ECO:0000256" key="3">
    <source>
        <dbReference type="ARBA" id="ARBA00022692"/>
    </source>
</evidence>
<keyword evidence="9" id="KW-1185">Reference proteome</keyword>
<dbReference type="Pfam" id="PF00753">
    <property type="entry name" value="Lactamase_B"/>
    <property type="match status" value="1"/>
</dbReference>
<evidence type="ECO:0000256" key="5">
    <source>
        <dbReference type="ARBA" id="ARBA00023136"/>
    </source>
</evidence>
<feature type="domain" description="Metallo-beta-lactamase" evidence="7">
    <location>
        <begin position="554"/>
        <end position="724"/>
    </location>
</feature>
<keyword evidence="4 6" id="KW-1133">Transmembrane helix</keyword>
<feature type="transmembrane region" description="Helical" evidence="6">
    <location>
        <begin position="51"/>
        <end position="74"/>
    </location>
</feature>
<dbReference type="InterPro" id="IPR004797">
    <property type="entry name" value="Competence_ComEC/Rec2"/>
</dbReference>
<gene>
    <name evidence="8" type="primary">comA</name>
    <name evidence="8" type="ORF">GCM10008066_10520</name>
</gene>
<evidence type="ECO:0000313" key="9">
    <source>
        <dbReference type="Proteomes" id="UP000642180"/>
    </source>
</evidence>
<keyword evidence="2" id="KW-1003">Cell membrane</keyword>
<feature type="transmembrane region" description="Helical" evidence="6">
    <location>
        <begin position="373"/>
        <end position="392"/>
    </location>
</feature>
<dbReference type="InterPro" id="IPR025405">
    <property type="entry name" value="DUF4131"/>
</dbReference>
<evidence type="ECO:0000256" key="4">
    <source>
        <dbReference type="ARBA" id="ARBA00022989"/>
    </source>
</evidence>
<feature type="transmembrane region" description="Helical" evidence="6">
    <location>
        <begin position="466"/>
        <end position="485"/>
    </location>
</feature>
<dbReference type="AlphaFoldDB" id="A0A8J3F2I0"/>
<proteinExistence type="predicted"/>
<reference evidence="9" key="1">
    <citation type="journal article" date="2019" name="Int. J. Syst. Evol. Microbiol.">
        <title>The Global Catalogue of Microorganisms (GCM) 10K type strain sequencing project: providing services to taxonomists for standard genome sequencing and annotation.</title>
        <authorList>
            <consortium name="The Broad Institute Genomics Platform"/>
            <consortium name="The Broad Institute Genome Sequencing Center for Infectious Disease"/>
            <person name="Wu L."/>
            <person name="Ma J."/>
        </authorList>
    </citation>
    <scope>NUCLEOTIDE SEQUENCE [LARGE SCALE GENOMIC DNA]</scope>
    <source>
        <strain evidence="9">CCM 2767</strain>
    </source>
</reference>
<dbReference type="InterPro" id="IPR052159">
    <property type="entry name" value="Competence_DNA_uptake"/>
</dbReference>
<feature type="transmembrane region" description="Helical" evidence="6">
    <location>
        <begin position="413"/>
        <end position="433"/>
    </location>
</feature>
<dbReference type="EMBL" id="BMDI01000001">
    <property type="protein sequence ID" value="GGI17746.1"/>
    <property type="molecule type" value="Genomic_DNA"/>
</dbReference>
<dbReference type="SMART" id="SM00849">
    <property type="entry name" value="Lactamase_B"/>
    <property type="match status" value="1"/>
</dbReference>
<feature type="transmembrane region" description="Helical" evidence="6">
    <location>
        <begin position="262"/>
        <end position="285"/>
    </location>
</feature>
<keyword evidence="3 6" id="KW-0812">Transmembrane</keyword>